<comment type="similarity">
    <text evidence="1">Belongs to the amidase family.</text>
</comment>
<evidence type="ECO:0000256" key="1">
    <source>
        <dbReference type="ARBA" id="ARBA00009199"/>
    </source>
</evidence>
<dbReference type="PANTHER" id="PTHR11895:SF7">
    <property type="entry name" value="GLUTAMYL-TRNA(GLN) AMIDOTRANSFERASE SUBUNIT A, MITOCHONDRIAL"/>
    <property type="match status" value="1"/>
</dbReference>
<dbReference type="SUPFAM" id="SSF75304">
    <property type="entry name" value="Amidase signature (AS) enzymes"/>
    <property type="match status" value="1"/>
</dbReference>
<evidence type="ECO:0000313" key="4">
    <source>
        <dbReference type="Proteomes" id="UP000030528"/>
    </source>
</evidence>
<accession>A0A0A5GII5</accession>
<dbReference type="eggNOG" id="COG0154">
    <property type="taxonomic scope" value="Bacteria"/>
</dbReference>
<dbReference type="PANTHER" id="PTHR11895">
    <property type="entry name" value="TRANSAMIDASE"/>
    <property type="match status" value="1"/>
</dbReference>
<evidence type="ECO:0000313" key="3">
    <source>
        <dbReference type="EMBL" id="KGX90945.1"/>
    </source>
</evidence>
<dbReference type="InterPro" id="IPR000120">
    <property type="entry name" value="Amidase"/>
</dbReference>
<dbReference type="STRING" id="1385510.GCA_000425205_02810"/>
<dbReference type="InterPro" id="IPR023631">
    <property type="entry name" value="Amidase_dom"/>
</dbReference>
<proteinExistence type="inferred from homology"/>
<evidence type="ECO:0000259" key="2">
    <source>
        <dbReference type="Pfam" id="PF01425"/>
    </source>
</evidence>
<sequence>MDLTNYDALGLKELLDRGEVTAEQLLTHYIEVMKQMNPGLNAVIHEFGQDALQKISNQSFAKGGLHGLPFLVKDLNNVAGYPASSGSKLMQGFVPDEDDELVRRYREAGLVFFGKTNTPEYGFLPTTEPLHFGPTLNPWDRERSAGGSSGGAAAAVATGMAPFAHASDGGGSIRIPASACGVFGLKPSRGRIPYAIYMNDYAVSHALTRSVRDSAALLDVIKGSGRGEGYPLLDQQTSFLEESKKAPRRLKIALSYDWSGQVAIADEVRQSLNKTVELLQSLGHEVEEIEPKFDFEQYARDFCTVWIASGAVIIKHMGMLSGNEPSEESLEPLSYQVYLDGERVSAMEYEEARVRLQRVAKMMAMYQEEYDLLLTPVLNVLPAKVGKFNHQRDPMQDMVETMTHYVSFSQLANVTGQPSMSVPLYWTEEGIPIGSQFTGALGEEATLLQLATELEQAKPWFHKYKELTT</sequence>
<dbReference type="EMBL" id="AVPE01000012">
    <property type="protein sequence ID" value="KGX90945.1"/>
    <property type="molecule type" value="Genomic_DNA"/>
</dbReference>
<dbReference type="InterPro" id="IPR020556">
    <property type="entry name" value="Amidase_CS"/>
</dbReference>
<dbReference type="OrthoDB" id="9811471at2"/>
<dbReference type="AlphaFoldDB" id="A0A0A5GII5"/>
<comment type="caution">
    <text evidence="3">The sequence shown here is derived from an EMBL/GenBank/DDBJ whole genome shotgun (WGS) entry which is preliminary data.</text>
</comment>
<dbReference type="PROSITE" id="PS00571">
    <property type="entry name" value="AMIDASES"/>
    <property type="match status" value="1"/>
</dbReference>
<organism evidence="3 4">
    <name type="scientific">Pontibacillus halophilus JSM 076056 = DSM 19796</name>
    <dbReference type="NCBI Taxonomy" id="1385510"/>
    <lineage>
        <taxon>Bacteria</taxon>
        <taxon>Bacillati</taxon>
        <taxon>Bacillota</taxon>
        <taxon>Bacilli</taxon>
        <taxon>Bacillales</taxon>
        <taxon>Bacillaceae</taxon>
        <taxon>Pontibacillus</taxon>
    </lineage>
</organism>
<dbReference type="Pfam" id="PF01425">
    <property type="entry name" value="Amidase"/>
    <property type="match status" value="1"/>
</dbReference>
<protein>
    <submittedName>
        <fullName evidence="3">Hydrolase</fullName>
    </submittedName>
</protein>
<feature type="domain" description="Amidase" evidence="2">
    <location>
        <begin position="25"/>
        <end position="448"/>
    </location>
</feature>
<dbReference type="Proteomes" id="UP000030528">
    <property type="component" value="Unassembled WGS sequence"/>
</dbReference>
<dbReference type="Gene3D" id="3.90.1300.10">
    <property type="entry name" value="Amidase signature (AS) domain"/>
    <property type="match status" value="1"/>
</dbReference>
<dbReference type="InterPro" id="IPR036928">
    <property type="entry name" value="AS_sf"/>
</dbReference>
<name>A0A0A5GII5_9BACI</name>
<reference evidence="3 4" key="1">
    <citation type="submission" date="2013-08" db="EMBL/GenBank/DDBJ databases">
        <authorList>
            <person name="Huang J."/>
            <person name="Wang G."/>
        </authorList>
    </citation>
    <scope>NUCLEOTIDE SEQUENCE [LARGE SCALE GENOMIC DNA]</scope>
    <source>
        <strain evidence="3 4">JSM 076056</strain>
    </source>
</reference>
<keyword evidence="3" id="KW-0378">Hydrolase</keyword>
<gene>
    <name evidence="3" type="ORF">N781_06145</name>
</gene>
<dbReference type="RefSeq" id="WP_026801109.1">
    <property type="nucleotide sequence ID" value="NZ_AULI01000012.1"/>
</dbReference>
<dbReference type="GO" id="GO:0016787">
    <property type="term" value="F:hydrolase activity"/>
    <property type="evidence" value="ECO:0007669"/>
    <property type="project" value="UniProtKB-KW"/>
</dbReference>
<keyword evidence="4" id="KW-1185">Reference proteome</keyword>